<dbReference type="Proteomes" id="UP000540423">
    <property type="component" value="Unassembled WGS sequence"/>
</dbReference>
<feature type="chain" id="PRO_5038866621" evidence="2">
    <location>
        <begin position="26"/>
        <end position="301"/>
    </location>
</feature>
<dbReference type="RefSeq" id="WP_185028081.1">
    <property type="nucleotide sequence ID" value="NZ_BNBN01000004.1"/>
</dbReference>
<evidence type="ECO:0000256" key="1">
    <source>
        <dbReference type="SAM" id="MobiDB-lite"/>
    </source>
</evidence>
<name>A0A7X0HF08_9ACTN</name>
<dbReference type="SUPFAM" id="SSF88713">
    <property type="entry name" value="Glycoside hydrolase/deacetylase"/>
    <property type="match status" value="1"/>
</dbReference>
<feature type="region of interest" description="Disordered" evidence="1">
    <location>
        <begin position="32"/>
        <end position="70"/>
    </location>
</feature>
<dbReference type="Gene3D" id="3.20.20.370">
    <property type="entry name" value="Glycoside hydrolase/deacetylase"/>
    <property type="match status" value="1"/>
</dbReference>
<dbReference type="InterPro" id="IPR050248">
    <property type="entry name" value="Polysacc_deacetylase_ArnD"/>
</dbReference>
<dbReference type="Pfam" id="PF01522">
    <property type="entry name" value="Polysacc_deac_1"/>
    <property type="match status" value="1"/>
</dbReference>
<accession>A0A7X0HF08</accession>
<dbReference type="InterPro" id="IPR002509">
    <property type="entry name" value="NODB_dom"/>
</dbReference>
<reference evidence="4 5" key="1">
    <citation type="submission" date="2020-08" db="EMBL/GenBank/DDBJ databases">
        <title>Genomic Encyclopedia of Type Strains, Phase IV (KMG-IV): sequencing the most valuable type-strain genomes for metagenomic binning, comparative biology and taxonomic classification.</title>
        <authorList>
            <person name="Goeker M."/>
        </authorList>
    </citation>
    <scope>NUCLEOTIDE SEQUENCE [LARGE SCALE GENOMIC DNA]</scope>
    <source>
        <strain evidence="4 5">DSM 40141</strain>
    </source>
</reference>
<dbReference type="InterPro" id="IPR011330">
    <property type="entry name" value="Glyco_hydro/deAcase_b/a-brl"/>
</dbReference>
<protein>
    <submittedName>
        <fullName evidence="4">Peptidoglycan/xylan/chitin deacetylase (PgdA/CDA1 family)</fullName>
    </submittedName>
</protein>
<proteinExistence type="predicted"/>
<keyword evidence="5" id="KW-1185">Reference proteome</keyword>
<evidence type="ECO:0000256" key="2">
    <source>
        <dbReference type="SAM" id="SignalP"/>
    </source>
</evidence>
<dbReference type="CDD" id="cd10917">
    <property type="entry name" value="CE4_NodB_like_6s_7s"/>
    <property type="match status" value="1"/>
</dbReference>
<dbReference type="AlphaFoldDB" id="A0A7X0HF08"/>
<gene>
    <name evidence="4" type="ORF">HNQ79_001414</name>
</gene>
<dbReference type="GO" id="GO:0005975">
    <property type="term" value="P:carbohydrate metabolic process"/>
    <property type="evidence" value="ECO:0007669"/>
    <property type="project" value="InterPro"/>
</dbReference>
<comment type="caution">
    <text evidence="4">The sequence shown here is derived from an EMBL/GenBank/DDBJ whole genome shotgun (WGS) entry which is preliminary data.</text>
</comment>
<dbReference type="PROSITE" id="PS51257">
    <property type="entry name" value="PROKAR_LIPOPROTEIN"/>
    <property type="match status" value="1"/>
</dbReference>
<feature type="signal peptide" evidence="2">
    <location>
        <begin position="1"/>
        <end position="25"/>
    </location>
</feature>
<dbReference type="PANTHER" id="PTHR10587:SF134">
    <property type="entry name" value="SECRETED PROTEIN"/>
    <property type="match status" value="1"/>
</dbReference>
<dbReference type="EMBL" id="JACHEM010000003">
    <property type="protein sequence ID" value="MBB6434963.1"/>
    <property type="molecule type" value="Genomic_DNA"/>
</dbReference>
<dbReference type="GO" id="GO:0016810">
    <property type="term" value="F:hydrolase activity, acting on carbon-nitrogen (but not peptide) bonds"/>
    <property type="evidence" value="ECO:0007669"/>
    <property type="project" value="InterPro"/>
</dbReference>
<feature type="compositionally biased region" description="Gly residues" evidence="1">
    <location>
        <begin position="32"/>
        <end position="41"/>
    </location>
</feature>
<organism evidence="4 5">
    <name type="scientific">Streptomyces candidus</name>
    <dbReference type="NCBI Taxonomy" id="67283"/>
    <lineage>
        <taxon>Bacteria</taxon>
        <taxon>Bacillati</taxon>
        <taxon>Actinomycetota</taxon>
        <taxon>Actinomycetes</taxon>
        <taxon>Kitasatosporales</taxon>
        <taxon>Streptomycetaceae</taxon>
        <taxon>Streptomyces</taxon>
    </lineage>
</organism>
<evidence type="ECO:0000313" key="5">
    <source>
        <dbReference type="Proteomes" id="UP000540423"/>
    </source>
</evidence>
<feature type="domain" description="NodB homology" evidence="3">
    <location>
        <begin position="118"/>
        <end position="301"/>
    </location>
</feature>
<dbReference type="PROSITE" id="PS51677">
    <property type="entry name" value="NODB"/>
    <property type="match status" value="1"/>
</dbReference>
<dbReference type="PANTHER" id="PTHR10587">
    <property type="entry name" value="GLYCOSYL TRANSFERASE-RELATED"/>
    <property type="match status" value="1"/>
</dbReference>
<evidence type="ECO:0000313" key="4">
    <source>
        <dbReference type="EMBL" id="MBB6434963.1"/>
    </source>
</evidence>
<sequence>MRVRARRSVSWVAGALAAGVLVVGAGGCSGRGAGEGEGGGPPKATAPTPDDTTPDRTTPGQGAAAAPGADARGVPLKAYATWGLAGPLAPAPAKPDRTPVLKPSGPPVVFDRVRTNDKVVFLTFDDGAEKDPQFVRMVGELKLPISMFLTDSVAGSDYGHFARLRDAGGGAIQNHTTGHANLRTLPYEGQRKQICDQQDRLEARFGTRPTLFRPPYGNYNDDTVRAAGSCGVKALVLWRESMQIHDMRYAEGDRLRSGDIVLAHFRGPDELKGSTITEMTARMLRRIQDQGFTVARLEDYL</sequence>
<keyword evidence="2" id="KW-0732">Signal</keyword>
<evidence type="ECO:0000259" key="3">
    <source>
        <dbReference type="PROSITE" id="PS51677"/>
    </source>
</evidence>
<feature type="compositionally biased region" description="Low complexity" evidence="1">
    <location>
        <begin position="42"/>
        <end position="70"/>
    </location>
</feature>